<evidence type="ECO:0000313" key="1">
    <source>
        <dbReference type="EMBL" id="MBD2777562.1"/>
    </source>
</evidence>
<organism evidence="1 2">
    <name type="scientific">Iningainema tapete BLCC-T55</name>
    <dbReference type="NCBI Taxonomy" id="2748662"/>
    <lineage>
        <taxon>Bacteria</taxon>
        <taxon>Bacillati</taxon>
        <taxon>Cyanobacteriota</taxon>
        <taxon>Cyanophyceae</taxon>
        <taxon>Nostocales</taxon>
        <taxon>Scytonemataceae</taxon>
        <taxon>Iningainema tapete</taxon>
    </lineage>
</organism>
<dbReference type="Proteomes" id="UP000629098">
    <property type="component" value="Unassembled WGS sequence"/>
</dbReference>
<evidence type="ECO:0000313" key="2">
    <source>
        <dbReference type="Proteomes" id="UP000629098"/>
    </source>
</evidence>
<name>A0A8J6XWC0_9CYAN</name>
<dbReference type="RefSeq" id="WP_190836620.1">
    <property type="nucleotide sequence ID" value="NZ_CAWPPI010000110.1"/>
</dbReference>
<keyword evidence="2" id="KW-1185">Reference proteome</keyword>
<reference evidence="1" key="1">
    <citation type="submission" date="2020-09" db="EMBL/GenBank/DDBJ databases">
        <title>Iningainema tapete sp. nov. (Scytonemataceae, Cyanobacteria) from greenhouses in central Florida (USA) produces two types of nodularin with biosynthetic potential for microcystin-LR and anabaenopeptins.</title>
        <authorList>
            <person name="Berthold D.E."/>
            <person name="Lefler F.W."/>
            <person name="Huang I.-S."/>
            <person name="Abdulla H."/>
            <person name="Zimba P.V."/>
            <person name="Laughinghouse H.D. IV."/>
        </authorList>
    </citation>
    <scope>NUCLEOTIDE SEQUENCE</scope>
    <source>
        <strain evidence="1">BLCCT55</strain>
    </source>
</reference>
<dbReference type="AlphaFoldDB" id="A0A8J6XWC0"/>
<gene>
    <name evidence="1" type="ORF">ICL16_37350</name>
</gene>
<protein>
    <submittedName>
        <fullName evidence="1">DUF3038 domain-containing protein</fullName>
    </submittedName>
</protein>
<accession>A0A8J6XWC0</accession>
<comment type="caution">
    <text evidence="1">The sequence shown here is derived from an EMBL/GenBank/DDBJ whole genome shotgun (WGS) entry which is preliminary data.</text>
</comment>
<proteinExistence type="predicted"/>
<sequence>MLKVMYSAADSPTPTSQWEDLIKINAPNAVQWDNIKAQLDLVLLALETLTGIGSEAMLQAATNLNLESRVPDRVALWRLRQSNPMRKGQGGRKKLDVEEARALVLIICYLAKQHQEIIRRAVGLLEQMAQNNREPHQAALLGDYIDAFCNTYQERMEEDATISTAELTHLALKLLIDLLFYGGSGGHRRLWLALIDKSTKFSI</sequence>
<dbReference type="Pfam" id="PF11237">
    <property type="entry name" value="DUF3038"/>
    <property type="match status" value="1"/>
</dbReference>
<dbReference type="InterPro" id="IPR021399">
    <property type="entry name" value="DUF3038"/>
</dbReference>
<dbReference type="EMBL" id="JACXAE010000110">
    <property type="protein sequence ID" value="MBD2777562.1"/>
    <property type="molecule type" value="Genomic_DNA"/>
</dbReference>